<keyword evidence="1" id="KW-0812">Transmembrane</keyword>
<evidence type="ECO:0000313" key="2">
    <source>
        <dbReference type="EMBL" id="MBC5615866.1"/>
    </source>
</evidence>
<accession>A0ABR7CJN6</accession>
<sequence>MKVSLKDRIRRFVSRLAETFRYAPAETAVAVYAFLICALIREEVIENDGYALLLPLFFTFSFVTNRWCRRGAWRIVYYLSPLLALPLLAADVGDWTRTVAYPVTLVVCALTVLASDWQSDNERFVERALRYVYDLLSALLLALTAFLALMAIFHSIVYIFNIFTGISSGFTTYAAMSAFVLLAPVCFLAFNRTSDREQGVRPNPFFDVLLNYVLSPTVLIYTAILYLYFAMIVLRWELPKGGIAYLVFGYAIVATVLRACQPMLLRRMYDWYYGRFSLIALPALAMFWTGVGYRVQQYGFTQDRVYLAVCGAIMTVTILLFFSRRSGRYLYVAALSGVLLAVFTYIPGVTAAAIGIRSQMQRAERIVVRLGLADASGRLILQKRPDADSVYREDYRRLYESFEYLVRNCPAGFMAERYGVDDSFALQNEVISQVLEWYVSVPWATELTPQEDPQRNSVLLESDGAPVDISGYRTLRAVQNYENGQRLYADLSRDTLSIKDNDGSLLFRRGLEDMLREKLSGSGYAVRDTVPVAALDSMKSALLQYETDSVKVVFDMVRLSRFPELRIEYVSVGFFLEK</sequence>
<dbReference type="RefSeq" id="WP_186965833.1">
    <property type="nucleotide sequence ID" value="NZ_JACOOK010000001.1"/>
</dbReference>
<protein>
    <submittedName>
        <fullName evidence="2">DUF4153 domain-containing protein</fullName>
    </submittedName>
</protein>
<feature type="transmembrane region" description="Helical" evidence="1">
    <location>
        <begin position="272"/>
        <end position="293"/>
    </location>
</feature>
<feature type="transmembrane region" description="Helical" evidence="1">
    <location>
        <begin position="212"/>
        <end position="236"/>
    </location>
</feature>
<dbReference type="Proteomes" id="UP000636891">
    <property type="component" value="Unassembled WGS sequence"/>
</dbReference>
<evidence type="ECO:0000256" key="1">
    <source>
        <dbReference type="SAM" id="Phobius"/>
    </source>
</evidence>
<proteinExistence type="predicted"/>
<feature type="transmembrane region" description="Helical" evidence="1">
    <location>
        <begin position="305"/>
        <end position="322"/>
    </location>
</feature>
<feature type="transmembrane region" description="Helical" evidence="1">
    <location>
        <begin position="138"/>
        <end position="160"/>
    </location>
</feature>
<keyword evidence="1" id="KW-0472">Membrane</keyword>
<feature type="transmembrane region" description="Helical" evidence="1">
    <location>
        <begin position="172"/>
        <end position="191"/>
    </location>
</feature>
<feature type="transmembrane region" description="Helical" evidence="1">
    <location>
        <begin position="20"/>
        <end position="41"/>
    </location>
</feature>
<dbReference type="EMBL" id="JACOOK010000001">
    <property type="protein sequence ID" value="MBC5615866.1"/>
    <property type="molecule type" value="Genomic_DNA"/>
</dbReference>
<feature type="transmembrane region" description="Helical" evidence="1">
    <location>
        <begin position="99"/>
        <end position="117"/>
    </location>
</feature>
<dbReference type="InterPro" id="IPR025291">
    <property type="entry name" value="DUF4153"/>
</dbReference>
<keyword evidence="3" id="KW-1185">Reference proteome</keyword>
<evidence type="ECO:0000313" key="3">
    <source>
        <dbReference type="Proteomes" id="UP000636891"/>
    </source>
</evidence>
<feature type="transmembrane region" description="Helical" evidence="1">
    <location>
        <begin position="75"/>
        <end position="93"/>
    </location>
</feature>
<keyword evidence="1" id="KW-1133">Transmembrane helix</keyword>
<comment type="caution">
    <text evidence="2">The sequence shown here is derived from an EMBL/GenBank/DDBJ whole genome shotgun (WGS) entry which is preliminary data.</text>
</comment>
<feature type="transmembrane region" description="Helical" evidence="1">
    <location>
        <begin position="47"/>
        <end position="63"/>
    </location>
</feature>
<feature type="transmembrane region" description="Helical" evidence="1">
    <location>
        <begin position="242"/>
        <end position="260"/>
    </location>
</feature>
<name>A0ABR7CJN6_9BACT</name>
<organism evidence="2 3">
    <name type="scientific">Alistipes hominis</name>
    <dbReference type="NCBI Taxonomy" id="2763015"/>
    <lineage>
        <taxon>Bacteria</taxon>
        <taxon>Pseudomonadati</taxon>
        <taxon>Bacteroidota</taxon>
        <taxon>Bacteroidia</taxon>
        <taxon>Bacteroidales</taxon>
        <taxon>Rikenellaceae</taxon>
        <taxon>Alistipes</taxon>
    </lineage>
</organism>
<dbReference type="Pfam" id="PF13687">
    <property type="entry name" value="DUF4153"/>
    <property type="match status" value="1"/>
</dbReference>
<reference evidence="2 3" key="1">
    <citation type="submission" date="2020-08" db="EMBL/GenBank/DDBJ databases">
        <title>Genome public.</title>
        <authorList>
            <person name="Liu C."/>
            <person name="Sun Q."/>
        </authorList>
    </citation>
    <scope>NUCLEOTIDE SEQUENCE [LARGE SCALE GENOMIC DNA]</scope>
    <source>
        <strain evidence="2 3">New-7</strain>
    </source>
</reference>
<gene>
    <name evidence="2" type="ORF">H8S08_02360</name>
</gene>
<feature type="transmembrane region" description="Helical" evidence="1">
    <location>
        <begin position="329"/>
        <end position="356"/>
    </location>
</feature>